<gene>
    <name evidence="1" type="ORF">TG4357_01257</name>
</gene>
<sequence length="49" mass="5188">MLDIVVFSGPLPPLGRGKAAPLRPEDNLADLVAFLTRAGIDVPDELDAM</sequence>
<keyword evidence="2" id="KW-1185">Reference proteome</keyword>
<dbReference type="Proteomes" id="UP000051587">
    <property type="component" value="Unassembled WGS sequence"/>
</dbReference>
<evidence type="ECO:0000313" key="2">
    <source>
        <dbReference type="Proteomes" id="UP000051587"/>
    </source>
</evidence>
<dbReference type="STRING" id="53501.SAMN04488043_1226"/>
<proteinExistence type="predicted"/>
<accession>A0A0P1FYD4</accession>
<dbReference type="RefSeq" id="WP_158509056.1">
    <property type="nucleotide sequence ID" value="NZ_CP051181.1"/>
</dbReference>
<name>A0A0P1FYD4_THAGE</name>
<evidence type="ECO:0000313" key="1">
    <source>
        <dbReference type="EMBL" id="CUH64400.1"/>
    </source>
</evidence>
<organism evidence="1 2">
    <name type="scientific">Thalassovita gelatinovora</name>
    <name type="common">Thalassobius gelatinovorus</name>
    <dbReference type="NCBI Taxonomy" id="53501"/>
    <lineage>
        <taxon>Bacteria</taxon>
        <taxon>Pseudomonadati</taxon>
        <taxon>Pseudomonadota</taxon>
        <taxon>Alphaproteobacteria</taxon>
        <taxon>Rhodobacterales</taxon>
        <taxon>Roseobacteraceae</taxon>
        <taxon>Thalassovita</taxon>
    </lineage>
</organism>
<dbReference type="EMBL" id="CYSA01000015">
    <property type="protein sequence ID" value="CUH64400.1"/>
    <property type="molecule type" value="Genomic_DNA"/>
</dbReference>
<dbReference type="AlphaFoldDB" id="A0A0P1FYD4"/>
<reference evidence="1 2" key="1">
    <citation type="submission" date="2015-09" db="EMBL/GenBank/DDBJ databases">
        <authorList>
            <consortium name="Swine Surveillance"/>
        </authorList>
    </citation>
    <scope>NUCLEOTIDE SEQUENCE [LARGE SCALE GENOMIC DNA]</scope>
    <source>
        <strain evidence="1 2">CECT 4357</strain>
    </source>
</reference>
<protein>
    <submittedName>
        <fullName evidence="1">Uncharacterized protein</fullName>
    </submittedName>
</protein>